<feature type="region of interest" description="Disordered" evidence="1">
    <location>
        <begin position="387"/>
        <end position="446"/>
    </location>
</feature>
<feature type="compositionally biased region" description="Polar residues" evidence="1">
    <location>
        <begin position="89"/>
        <end position="124"/>
    </location>
</feature>
<reference evidence="4" key="1">
    <citation type="submission" date="2013-09" db="EMBL/GenBank/DDBJ databases">
        <title>The Genome Sequence of Anopheles maculatus species B.</title>
        <authorList>
            <consortium name="The Broad Institute Genomics Platform"/>
            <person name="Neafsey D.E."/>
            <person name="Besansky N."/>
            <person name="Howell P."/>
            <person name="Walton C."/>
            <person name="Young S.K."/>
            <person name="Zeng Q."/>
            <person name="Gargeya S."/>
            <person name="Fitzgerald M."/>
            <person name="Haas B."/>
            <person name="Abouelleil A."/>
            <person name="Allen A.W."/>
            <person name="Alvarado L."/>
            <person name="Arachchi H.M."/>
            <person name="Berlin A.M."/>
            <person name="Chapman S.B."/>
            <person name="Gainer-Dewar J."/>
            <person name="Goldberg J."/>
            <person name="Griggs A."/>
            <person name="Gujja S."/>
            <person name="Hansen M."/>
            <person name="Howarth C."/>
            <person name="Imamovic A."/>
            <person name="Ireland A."/>
            <person name="Larimer J."/>
            <person name="McCowan C."/>
            <person name="Murphy C."/>
            <person name="Pearson M."/>
            <person name="Poon T.W."/>
            <person name="Priest M."/>
            <person name="Roberts A."/>
            <person name="Saif S."/>
            <person name="Shea T."/>
            <person name="Sisk P."/>
            <person name="Sykes S."/>
            <person name="Wortman J."/>
            <person name="Nusbaum C."/>
            <person name="Birren B."/>
        </authorList>
    </citation>
    <scope>NUCLEOTIDE SEQUENCE [LARGE SCALE GENOMIC DNA]</scope>
    <source>
        <strain evidence="4">maculatus3</strain>
    </source>
</reference>
<dbReference type="GO" id="GO:0071539">
    <property type="term" value="P:protein localization to centrosome"/>
    <property type="evidence" value="ECO:0007669"/>
    <property type="project" value="InterPro"/>
</dbReference>
<feature type="region of interest" description="Disordered" evidence="1">
    <location>
        <begin position="507"/>
        <end position="535"/>
    </location>
</feature>
<dbReference type="InterPro" id="IPR031446">
    <property type="entry name" value="PCM1_C"/>
</dbReference>
<feature type="compositionally biased region" description="Low complexity" evidence="1">
    <location>
        <begin position="131"/>
        <end position="147"/>
    </location>
</feature>
<dbReference type="GO" id="GO:1905515">
    <property type="term" value="P:non-motile cilium assembly"/>
    <property type="evidence" value="ECO:0007669"/>
    <property type="project" value="TreeGrafter"/>
</dbReference>
<dbReference type="InterPro" id="IPR024138">
    <property type="entry name" value="Pericentriolar_Pcm1"/>
</dbReference>
<evidence type="ECO:0000313" key="4">
    <source>
        <dbReference type="Proteomes" id="UP000075901"/>
    </source>
</evidence>
<feature type="compositionally biased region" description="Polar residues" evidence="1">
    <location>
        <begin position="406"/>
        <end position="435"/>
    </location>
</feature>
<dbReference type="GO" id="GO:0034454">
    <property type="term" value="P:microtubule anchoring at centrosome"/>
    <property type="evidence" value="ECO:0007669"/>
    <property type="project" value="InterPro"/>
</dbReference>
<feature type="compositionally biased region" description="Gly residues" evidence="1">
    <location>
        <begin position="555"/>
        <end position="573"/>
    </location>
</feature>
<reference evidence="3" key="2">
    <citation type="submission" date="2020-05" db="UniProtKB">
        <authorList>
            <consortium name="EnsemblMetazoa"/>
        </authorList>
    </citation>
    <scope>IDENTIFICATION</scope>
    <source>
        <strain evidence="3">maculatus3</strain>
    </source>
</reference>
<accession>A0A182SW00</accession>
<name>A0A182SW00_9DIPT</name>
<dbReference type="GO" id="GO:0034451">
    <property type="term" value="C:centriolar satellite"/>
    <property type="evidence" value="ECO:0007669"/>
    <property type="project" value="TreeGrafter"/>
</dbReference>
<keyword evidence="4" id="KW-1185">Reference proteome</keyword>
<dbReference type="GO" id="GO:0036064">
    <property type="term" value="C:ciliary basal body"/>
    <property type="evidence" value="ECO:0007669"/>
    <property type="project" value="TreeGrafter"/>
</dbReference>
<feature type="region of interest" description="Disordered" evidence="1">
    <location>
        <begin position="552"/>
        <end position="573"/>
    </location>
</feature>
<feature type="compositionally biased region" description="Polar residues" evidence="1">
    <location>
        <begin position="66"/>
        <end position="75"/>
    </location>
</feature>
<sequence length="599" mass="64794">MNNQSNKYQQSINITRNNSLSNTNQVNSAGLCQDMETSGSHLGYQEQPIDDCSGQLVDHQRHQHQVLAQQTQSPNAGGHSMHGGRHSQEAYQSQPPIVTTRPQQQHRPQSQLVGSGQSAQTQTHPYVAVPHQSLHQSTPQQQQHSSSAGMGTLQQQQHQQPIPAPPQQQHTHHTPLNQSNSLDLGELQFHTNPINLGLANKTHPKASGHKKYPLSLRSCRDAGAGGEGSSGCYVSGGGDMNLASTCTYQHDSKSTSKLFEALKENVYQEVKNLITANESRPHFLIQLFRELQLISSDPLRQRTLQSIQELYNRYIESTLQEENHVNNVGSNNLLASSGLSNMPEGVGVVGGEGIVNSGEPRNTPPRDTRNEEAAVELEVVQNYTNLRQQQQQQQQQQQYHYIPPNGSDQPGGQSSSAGDALTSTITNAPTSSNTPPGGGRRLSATRPLNQEQLVPIAVANSEIINIIMGDIVSVINSVDYINDSVLFKIAGVICNHAAGGAAIDYGQPAGDAGQQHHHHHHHQHHYHHHHSRAGQSPAASLLAAASFLSAQGDEQQGGGGAGGELGGGAVNTGSVGGDVFSREDFLRHLESWNRTDKDE</sequence>
<protein>
    <recommendedName>
        <fullName evidence="2">Pericentriolar material 1 protein C-terminal domain-containing protein</fullName>
    </recommendedName>
</protein>
<feature type="compositionally biased region" description="Basic residues" evidence="1">
    <location>
        <begin position="515"/>
        <end position="532"/>
    </location>
</feature>
<feature type="region of interest" description="Disordered" evidence="1">
    <location>
        <begin position="1"/>
        <end position="21"/>
    </location>
</feature>
<feature type="region of interest" description="Disordered" evidence="1">
    <location>
        <begin position="345"/>
        <end position="369"/>
    </location>
</feature>
<organism evidence="3 4">
    <name type="scientific">Anopheles maculatus</name>
    <dbReference type="NCBI Taxonomy" id="74869"/>
    <lineage>
        <taxon>Eukaryota</taxon>
        <taxon>Metazoa</taxon>
        <taxon>Ecdysozoa</taxon>
        <taxon>Arthropoda</taxon>
        <taxon>Hexapoda</taxon>
        <taxon>Insecta</taxon>
        <taxon>Pterygota</taxon>
        <taxon>Neoptera</taxon>
        <taxon>Endopterygota</taxon>
        <taxon>Diptera</taxon>
        <taxon>Nematocera</taxon>
        <taxon>Culicoidea</taxon>
        <taxon>Culicidae</taxon>
        <taxon>Anophelinae</taxon>
        <taxon>Anopheles</taxon>
        <taxon>Anopheles maculatus group</taxon>
    </lineage>
</organism>
<feature type="domain" description="Pericentriolar material 1 protein C-terminal" evidence="2">
    <location>
        <begin position="257"/>
        <end position="336"/>
    </location>
</feature>
<dbReference type="PANTHER" id="PTHR14164">
    <property type="entry name" value="PERICENTRIOLAR MATERIAL 1-RELATED"/>
    <property type="match status" value="1"/>
</dbReference>
<evidence type="ECO:0000259" key="2">
    <source>
        <dbReference type="Pfam" id="PF15717"/>
    </source>
</evidence>
<dbReference type="EnsemblMetazoa" id="AMAM014545-RA">
    <property type="protein sequence ID" value="AMAM014545-PA"/>
    <property type="gene ID" value="AMAM014545"/>
</dbReference>
<proteinExistence type="predicted"/>
<dbReference type="Proteomes" id="UP000075901">
    <property type="component" value="Unassembled WGS sequence"/>
</dbReference>
<evidence type="ECO:0000256" key="1">
    <source>
        <dbReference type="SAM" id="MobiDB-lite"/>
    </source>
</evidence>
<dbReference type="PANTHER" id="PTHR14164:SF12">
    <property type="entry name" value="PERICENTRIOLAR MATERIAL 1 PROTEIN"/>
    <property type="match status" value="1"/>
</dbReference>
<feature type="compositionally biased region" description="Low complexity" evidence="1">
    <location>
        <begin position="388"/>
        <end position="398"/>
    </location>
</feature>
<evidence type="ECO:0000313" key="3">
    <source>
        <dbReference type="EnsemblMetazoa" id="AMAM014545-PA"/>
    </source>
</evidence>
<dbReference type="Pfam" id="PF15717">
    <property type="entry name" value="PCM1_C"/>
    <property type="match status" value="1"/>
</dbReference>
<feature type="region of interest" description="Disordered" evidence="1">
    <location>
        <begin position="59"/>
        <end position="180"/>
    </location>
</feature>
<dbReference type="VEuPathDB" id="VectorBase:AMAM014545"/>
<dbReference type="AlphaFoldDB" id="A0A182SW00"/>